<evidence type="ECO:0000259" key="2">
    <source>
        <dbReference type="Pfam" id="PF03648"/>
    </source>
</evidence>
<dbReference type="Proteomes" id="UP001304671">
    <property type="component" value="Unassembled WGS sequence"/>
</dbReference>
<dbReference type="InterPro" id="IPR029018">
    <property type="entry name" value="Hex-like_dom2"/>
</dbReference>
<protein>
    <submittedName>
        <fullName evidence="3">Alpha-glucuronidase family glycosyl hydrolase</fullName>
    </submittedName>
</protein>
<name>A0ABU5QL64_9BACT</name>
<dbReference type="Pfam" id="PF03648">
    <property type="entry name" value="Glyco_hydro_67N"/>
    <property type="match status" value="1"/>
</dbReference>
<evidence type="ECO:0000313" key="3">
    <source>
        <dbReference type="EMBL" id="MEA5257805.1"/>
    </source>
</evidence>
<evidence type="ECO:0000256" key="1">
    <source>
        <dbReference type="ARBA" id="ARBA00022801"/>
    </source>
</evidence>
<evidence type="ECO:0000313" key="4">
    <source>
        <dbReference type="Proteomes" id="UP001304671"/>
    </source>
</evidence>
<keyword evidence="4" id="KW-1185">Reference proteome</keyword>
<dbReference type="GO" id="GO:0016787">
    <property type="term" value="F:hydrolase activity"/>
    <property type="evidence" value="ECO:0007669"/>
    <property type="project" value="UniProtKB-KW"/>
</dbReference>
<comment type="caution">
    <text evidence="3">The sequence shown here is derived from an EMBL/GenBank/DDBJ whole genome shotgun (WGS) entry which is preliminary data.</text>
</comment>
<keyword evidence="1 3" id="KW-0378">Hydrolase</keyword>
<dbReference type="SUPFAM" id="SSF55545">
    <property type="entry name" value="beta-N-acetylhexosaminidase-like domain"/>
    <property type="match status" value="1"/>
</dbReference>
<sequence>MNKFLKYIILNLLIFCGFSLQILASQSPQKKRLATILLADTNQERVKFGVDKLKTSLSAIGYQVTVKLVSETKEQGTVILIGTSPDEKLQKAFSLYNIDNNKELKKEGFSIVKALNKPISIVGKDASGVLYGCLALAEEIKEKGKISEEINITEQPEMVLRGTCIGLQKPTLLPGRGTYEYPYTPESFPWFYDKAMWIQYLDMMVENRYNSLYLWNGHPFSSLVKLKEYPYAVEVDDETFKKNEEIFRFLTNEADKRGIWVIQMFYNIIIPKPFAEKHHLETQDRNRPIIPIIADYTRKSIAAFVEKYPNVGLLITLGEAMEGVGQDDVDWFTKTIIPGVQDGLKAIGQTTEPPIVLRAHDTDAPRVMKEALPLYKNLYTMAKFNGEALTTYTPRGSWAELHRSLSRIGTVHVENVHILANLEPFRYSSPDFIQKSVLAMHNTYEANGLHLYPQASYWDWPFAADKVGGKRLMQIDRDWMWYKTWARYAWDSHRKRDTEINYWGKELANKYGLPQEKAKNVLEAMEEVGEISPKLLRRYGITDGNRQTLTLGMLMTQLINPFRYGLFTMLYESEAPEGEMIIEYADKEWKNEKHIGETPVRVADEVVEHGRKAVVAINKASKFVTKDKAEFARLKNDTYCYDAMANFYAEKVRASLAVLRYKNSNDIKDLEKALPYLESSVKHFGDLVKYTQNAYLYANSMQTKQRKIPMRGVDATFIHWKEMLPVYQKELTRFKFSIDSLKSQKNVTIKQPVLFENVEVKITSNIEGFYQNEKAQQVFSDTLSAISDLAVELKKLKGIKFSKDKQQTIGTSLTFTTTEPVKLLVGFFNDKNRKFLQAPELETDASANDYGQSEIKISNALLIAGFPAVNIHAYSFKAGSHTLNLGKGACLVLGFMKGNQEIPITDAGLAGNKKNIDWLFE</sequence>
<dbReference type="InterPro" id="IPR005154">
    <property type="entry name" value="Glyco_hydro_67_aGlcAse_N"/>
</dbReference>
<dbReference type="EMBL" id="JAYFUL010000010">
    <property type="protein sequence ID" value="MEA5257805.1"/>
    <property type="molecule type" value="Genomic_DNA"/>
</dbReference>
<gene>
    <name evidence="3" type="ORF">VB264_08410</name>
</gene>
<feature type="domain" description="Alpha glucuronidase N-terminal" evidence="2">
    <location>
        <begin position="29"/>
        <end position="133"/>
    </location>
</feature>
<organism evidence="3 4">
    <name type="scientific">Arcicella aquatica</name>
    <dbReference type="NCBI Taxonomy" id="217141"/>
    <lineage>
        <taxon>Bacteria</taxon>
        <taxon>Pseudomonadati</taxon>
        <taxon>Bacteroidota</taxon>
        <taxon>Cytophagia</taxon>
        <taxon>Cytophagales</taxon>
        <taxon>Flectobacillaceae</taxon>
        <taxon>Arcicella</taxon>
    </lineage>
</organism>
<reference evidence="3 4" key="1">
    <citation type="submission" date="2023-12" db="EMBL/GenBank/DDBJ databases">
        <title>Novel species of the genus Arcicella isolated from rivers.</title>
        <authorList>
            <person name="Lu H."/>
        </authorList>
    </citation>
    <scope>NUCLEOTIDE SEQUENCE [LARGE SCALE GENOMIC DNA]</scope>
    <source>
        <strain evidence="3 4">LMG 21963</strain>
    </source>
</reference>
<proteinExistence type="predicted"/>
<accession>A0ABU5QL64</accession>
<dbReference type="Gene3D" id="3.30.379.10">
    <property type="entry name" value="Chitobiase/beta-hexosaminidase domain 2-like"/>
    <property type="match status" value="1"/>
</dbReference>
<dbReference type="RefSeq" id="WP_323248434.1">
    <property type="nucleotide sequence ID" value="NZ_JAYFUL010000010.1"/>
</dbReference>